<keyword evidence="2" id="KW-0808">Transferase</keyword>
<dbReference type="InterPro" id="IPR002213">
    <property type="entry name" value="UDP_glucos_trans"/>
</dbReference>
<dbReference type="Gramene" id="KXG36919">
    <property type="protein sequence ID" value="KXG36919"/>
    <property type="gene ID" value="SORBI_3002G413200"/>
</dbReference>
<dbReference type="PANTHER" id="PTHR48044">
    <property type="entry name" value="GLYCOSYLTRANSFERASE"/>
    <property type="match status" value="1"/>
</dbReference>
<dbReference type="AlphaFoldDB" id="A0A921RUP8"/>
<sequence>MAQAEREQLSVVMFPWLAHGHITPYLELARRLTSADRRRAAGDNIDVTVHLVSTPVNLSAIARHQTPRIRFVELHLPAPPDLPPDLHTTKHLPSRLMPTLKRACDLAAPRFGALLDDLRPDLLLFDFLYPWAPLEAAARGVAAVHLSTCSAAATSFFVHCLGTGRAFPFQGVGLGTAEEEAKYTSLFAVREHPDALVPERDRLLLSLARSSGFVAIKTCADIERPYMGYLSELLGGKEIVPVGPLLVDDSDGGGGNSSESDRVTRWLDAQPPASVVLVSVGSEYFMTEEQLARMARGLELSGERFLWVVRFPKSPEEDDDAAPAPAPARALPRGFAPAPGRGLVVEGWAPQRRVLAHPACGTFLSHCGWSSVLESLAAGVPIVALPLHIDQPLGANLAAELGAAVRVPQERFGEFRDEDVARAVRGAMRGEESRALRRRAAELREVVARNDADGALVDALVQRMARLCGKGQQRVAVPN</sequence>
<evidence type="ECO:0000256" key="2">
    <source>
        <dbReference type="ARBA" id="ARBA00022679"/>
    </source>
</evidence>
<accession>A0A921RUP8</accession>
<dbReference type="OrthoDB" id="905087at2759"/>
<dbReference type="Gene3D" id="3.40.50.2000">
    <property type="entry name" value="Glycogen Phosphorylase B"/>
    <property type="match status" value="2"/>
</dbReference>
<evidence type="ECO:0000313" key="4">
    <source>
        <dbReference type="EMBL" id="KAG0546273.1"/>
    </source>
</evidence>
<dbReference type="FunFam" id="3.40.50.2000:FF:000060">
    <property type="entry name" value="Glycosyltransferase"/>
    <property type="match status" value="1"/>
</dbReference>
<proteinExistence type="inferred from homology"/>
<name>A0A921RUP8_SORBI</name>
<evidence type="ECO:0000259" key="3">
    <source>
        <dbReference type="Pfam" id="PF26168"/>
    </source>
</evidence>
<feature type="domain" description="Glycosyltransferase N-terminal" evidence="3">
    <location>
        <begin position="7"/>
        <end position="245"/>
    </location>
</feature>
<dbReference type="Proteomes" id="UP000807115">
    <property type="component" value="Chromosome 2"/>
</dbReference>
<dbReference type="GO" id="GO:0008194">
    <property type="term" value="F:UDP-glycosyltransferase activity"/>
    <property type="evidence" value="ECO:0007669"/>
    <property type="project" value="InterPro"/>
</dbReference>
<reference evidence="4" key="1">
    <citation type="journal article" date="2019" name="BMC Genomics">
        <title>A new reference genome for Sorghum bicolor reveals high levels of sequence similarity between sweet and grain genotypes: implications for the genetics of sugar metabolism.</title>
        <authorList>
            <person name="Cooper E.A."/>
            <person name="Brenton Z.W."/>
            <person name="Flinn B.S."/>
            <person name="Jenkins J."/>
            <person name="Shu S."/>
            <person name="Flowers D."/>
            <person name="Luo F."/>
            <person name="Wang Y."/>
            <person name="Xia P."/>
            <person name="Barry K."/>
            <person name="Daum C."/>
            <person name="Lipzen A."/>
            <person name="Yoshinaga Y."/>
            <person name="Schmutz J."/>
            <person name="Saski C."/>
            <person name="Vermerris W."/>
            <person name="Kresovich S."/>
        </authorList>
    </citation>
    <scope>NUCLEOTIDE SEQUENCE</scope>
</reference>
<dbReference type="Pfam" id="PF26168">
    <property type="entry name" value="Glyco_transf_N"/>
    <property type="match status" value="1"/>
</dbReference>
<organism evidence="4 5">
    <name type="scientific">Sorghum bicolor</name>
    <name type="common">Sorghum</name>
    <name type="synonym">Sorghum vulgare</name>
    <dbReference type="NCBI Taxonomy" id="4558"/>
    <lineage>
        <taxon>Eukaryota</taxon>
        <taxon>Viridiplantae</taxon>
        <taxon>Streptophyta</taxon>
        <taxon>Embryophyta</taxon>
        <taxon>Tracheophyta</taxon>
        <taxon>Spermatophyta</taxon>
        <taxon>Magnoliopsida</taxon>
        <taxon>Liliopsida</taxon>
        <taxon>Poales</taxon>
        <taxon>Poaceae</taxon>
        <taxon>PACMAD clade</taxon>
        <taxon>Panicoideae</taxon>
        <taxon>Andropogonodae</taxon>
        <taxon>Andropogoneae</taxon>
        <taxon>Sorghinae</taxon>
        <taxon>Sorghum</taxon>
    </lineage>
</organism>
<evidence type="ECO:0000313" key="5">
    <source>
        <dbReference type="Proteomes" id="UP000807115"/>
    </source>
</evidence>
<reference evidence="4" key="2">
    <citation type="submission" date="2020-10" db="EMBL/GenBank/DDBJ databases">
        <authorList>
            <person name="Cooper E.A."/>
            <person name="Brenton Z.W."/>
            <person name="Flinn B.S."/>
            <person name="Jenkins J."/>
            <person name="Shu S."/>
            <person name="Flowers D."/>
            <person name="Luo F."/>
            <person name="Wang Y."/>
            <person name="Xia P."/>
            <person name="Barry K."/>
            <person name="Daum C."/>
            <person name="Lipzen A."/>
            <person name="Yoshinaga Y."/>
            <person name="Schmutz J."/>
            <person name="Saski C."/>
            <person name="Vermerris W."/>
            <person name="Kresovich S."/>
        </authorList>
    </citation>
    <scope>NUCLEOTIDE SEQUENCE</scope>
</reference>
<comment type="similarity">
    <text evidence="1">Belongs to the UDP-glycosyltransferase family.</text>
</comment>
<gene>
    <name evidence="4" type="ORF">BDA96_02G433300</name>
</gene>
<evidence type="ECO:0000256" key="1">
    <source>
        <dbReference type="ARBA" id="ARBA00009995"/>
    </source>
</evidence>
<dbReference type="Gramene" id="EER99891">
    <property type="protein sequence ID" value="EER99891"/>
    <property type="gene ID" value="SORBI_3002G413200"/>
</dbReference>
<dbReference type="SUPFAM" id="SSF53756">
    <property type="entry name" value="UDP-Glycosyltransferase/glycogen phosphorylase"/>
    <property type="match status" value="1"/>
</dbReference>
<dbReference type="EMBL" id="CM027681">
    <property type="protein sequence ID" value="KAG0546273.1"/>
    <property type="molecule type" value="Genomic_DNA"/>
</dbReference>
<dbReference type="KEGG" id="sbi:8074428"/>
<protein>
    <recommendedName>
        <fullName evidence="3">Glycosyltransferase N-terminal domain-containing protein</fullName>
    </recommendedName>
</protein>
<dbReference type="CDD" id="cd03784">
    <property type="entry name" value="GT1_Gtf-like"/>
    <property type="match status" value="1"/>
</dbReference>
<dbReference type="InterPro" id="IPR058980">
    <property type="entry name" value="Glyco_transf_N"/>
</dbReference>
<comment type="caution">
    <text evidence="4">The sequence shown here is derived from an EMBL/GenBank/DDBJ whole genome shotgun (WGS) entry which is preliminary data.</text>
</comment>
<dbReference type="PANTHER" id="PTHR48044:SF29">
    <property type="entry name" value="GLYCOSYLTRANSFERASE"/>
    <property type="match status" value="1"/>
</dbReference>
<dbReference type="GO" id="GO:1901135">
    <property type="term" value="P:carbohydrate derivative metabolic process"/>
    <property type="evidence" value="ECO:0007669"/>
    <property type="project" value="UniProtKB-ARBA"/>
</dbReference>
<dbReference type="Pfam" id="PF00201">
    <property type="entry name" value="UDPGT"/>
    <property type="match status" value="1"/>
</dbReference>
<dbReference type="OMA" id="RYTMLTC"/>